<keyword evidence="2" id="KW-0812">Transmembrane</keyword>
<feature type="region of interest" description="Disordered" evidence="1">
    <location>
        <begin position="337"/>
        <end position="370"/>
    </location>
</feature>
<feature type="signal peptide" evidence="3">
    <location>
        <begin position="1"/>
        <end position="22"/>
    </location>
</feature>
<feature type="compositionally biased region" description="Basic and acidic residues" evidence="1">
    <location>
        <begin position="186"/>
        <end position="204"/>
    </location>
</feature>
<reference evidence="4" key="1">
    <citation type="journal article" date="2019" name="bioRxiv">
        <title>The Genome of the Zebra Mussel, Dreissena polymorpha: A Resource for Invasive Species Research.</title>
        <authorList>
            <person name="McCartney M.A."/>
            <person name="Auch B."/>
            <person name="Kono T."/>
            <person name="Mallez S."/>
            <person name="Zhang Y."/>
            <person name="Obille A."/>
            <person name="Becker A."/>
            <person name="Abrahante J.E."/>
            <person name="Garbe J."/>
            <person name="Badalamenti J.P."/>
            <person name="Herman A."/>
            <person name="Mangelson H."/>
            <person name="Liachko I."/>
            <person name="Sullivan S."/>
            <person name="Sone E.D."/>
            <person name="Koren S."/>
            <person name="Silverstein K.A.T."/>
            <person name="Beckman K.B."/>
            <person name="Gohl D.M."/>
        </authorList>
    </citation>
    <scope>NUCLEOTIDE SEQUENCE</scope>
    <source>
        <strain evidence="4">Duluth1</strain>
        <tissue evidence="4">Whole animal</tissue>
    </source>
</reference>
<keyword evidence="5" id="KW-1185">Reference proteome</keyword>
<feature type="chain" id="PRO_5038844447" evidence="3">
    <location>
        <begin position="23"/>
        <end position="416"/>
    </location>
</feature>
<dbReference type="EMBL" id="JAIWYP010000009">
    <property type="protein sequence ID" value="KAH3774234.1"/>
    <property type="molecule type" value="Genomic_DNA"/>
</dbReference>
<evidence type="ECO:0000313" key="4">
    <source>
        <dbReference type="EMBL" id="KAH3774234.1"/>
    </source>
</evidence>
<reference evidence="4" key="2">
    <citation type="submission" date="2020-11" db="EMBL/GenBank/DDBJ databases">
        <authorList>
            <person name="McCartney M.A."/>
            <person name="Auch B."/>
            <person name="Kono T."/>
            <person name="Mallez S."/>
            <person name="Becker A."/>
            <person name="Gohl D.M."/>
            <person name="Silverstein K.A.T."/>
            <person name="Koren S."/>
            <person name="Bechman K.B."/>
            <person name="Herman A."/>
            <person name="Abrahante J.E."/>
            <person name="Garbe J."/>
        </authorList>
    </citation>
    <scope>NUCLEOTIDE SEQUENCE</scope>
    <source>
        <strain evidence="4">Duluth1</strain>
        <tissue evidence="4">Whole animal</tissue>
    </source>
</reference>
<evidence type="ECO:0000256" key="3">
    <source>
        <dbReference type="SAM" id="SignalP"/>
    </source>
</evidence>
<sequence>MRHHMMRRLIWVYAVCLKEFLCSDVQLIPLCSSCRCVIDVQLIPLCSGCRCVSDLKLIPLCSGCRCVSDLQLIPLCSGCRCVSDLKLIPLCSGCRCVSDVQLIPLCSGCRCVRVLKLIPLCSGFRCVSDVQLIPLCYGCRCVSDVQLIQPLVILLSLVLMPGLLLLLCVVSPCPLASRMWPRRRQSNRERTLEHSHLQPERKSSEVVYVPTPSPSRELLLQHQISQTQQPWGFPARATPCYQGNMLDLPPQIPISKDGEEGYIESQKQLIKNKRKFINDQLVRPPPNKTVHDRESPPPYCSKTTSLENVGNPGNTRIVRDMDGCPRVQRCFSMSVNERTTPTSANGHKDTSKYGQKPTVANTNNRTLSTNLRTEDCPVRTVRHSFTPNIQSDRPPDYEVFCSSDNNNQRSLHVDSV</sequence>
<feature type="region of interest" description="Disordered" evidence="1">
    <location>
        <begin position="280"/>
        <end position="299"/>
    </location>
</feature>
<evidence type="ECO:0000313" key="5">
    <source>
        <dbReference type="Proteomes" id="UP000828390"/>
    </source>
</evidence>
<dbReference type="AlphaFoldDB" id="A0A9D4E5H6"/>
<evidence type="ECO:0000256" key="2">
    <source>
        <dbReference type="SAM" id="Phobius"/>
    </source>
</evidence>
<feature type="region of interest" description="Disordered" evidence="1">
    <location>
        <begin position="184"/>
        <end position="206"/>
    </location>
</feature>
<keyword evidence="2" id="KW-1133">Transmembrane helix</keyword>
<protein>
    <submittedName>
        <fullName evidence="4">Uncharacterized protein</fullName>
    </submittedName>
</protein>
<organism evidence="4 5">
    <name type="scientific">Dreissena polymorpha</name>
    <name type="common">Zebra mussel</name>
    <name type="synonym">Mytilus polymorpha</name>
    <dbReference type="NCBI Taxonomy" id="45954"/>
    <lineage>
        <taxon>Eukaryota</taxon>
        <taxon>Metazoa</taxon>
        <taxon>Spiralia</taxon>
        <taxon>Lophotrochozoa</taxon>
        <taxon>Mollusca</taxon>
        <taxon>Bivalvia</taxon>
        <taxon>Autobranchia</taxon>
        <taxon>Heteroconchia</taxon>
        <taxon>Euheterodonta</taxon>
        <taxon>Imparidentia</taxon>
        <taxon>Neoheterodontei</taxon>
        <taxon>Myida</taxon>
        <taxon>Dreissenoidea</taxon>
        <taxon>Dreissenidae</taxon>
        <taxon>Dreissena</taxon>
    </lineage>
</organism>
<name>A0A9D4E5H6_DREPO</name>
<keyword evidence="3" id="KW-0732">Signal</keyword>
<accession>A0A9D4E5H6</accession>
<comment type="caution">
    <text evidence="4">The sequence shown here is derived from an EMBL/GenBank/DDBJ whole genome shotgun (WGS) entry which is preliminary data.</text>
</comment>
<feature type="transmembrane region" description="Helical" evidence="2">
    <location>
        <begin position="151"/>
        <end position="175"/>
    </location>
</feature>
<evidence type="ECO:0000256" key="1">
    <source>
        <dbReference type="SAM" id="MobiDB-lite"/>
    </source>
</evidence>
<feature type="compositionally biased region" description="Low complexity" evidence="1">
    <location>
        <begin position="361"/>
        <end position="370"/>
    </location>
</feature>
<dbReference type="Proteomes" id="UP000828390">
    <property type="component" value="Unassembled WGS sequence"/>
</dbReference>
<proteinExistence type="predicted"/>
<keyword evidence="2" id="KW-0472">Membrane</keyword>
<gene>
    <name evidence="4" type="ORF">DPMN_175609</name>
</gene>